<keyword evidence="5" id="KW-0808">Transferase</keyword>
<keyword evidence="8 14" id="KW-0418">Kinase</keyword>
<evidence type="ECO:0000256" key="10">
    <source>
        <dbReference type="ARBA" id="ARBA00022989"/>
    </source>
</evidence>
<evidence type="ECO:0000256" key="6">
    <source>
        <dbReference type="ARBA" id="ARBA00022692"/>
    </source>
</evidence>
<keyword evidence="10 12" id="KW-1133">Transmembrane helix</keyword>
<accession>A0ABQ2WQE5</accession>
<evidence type="ECO:0000259" key="13">
    <source>
        <dbReference type="PROSITE" id="PS50109"/>
    </source>
</evidence>
<dbReference type="InterPro" id="IPR058619">
    <property type="entry name" value="PhoQ/CarS-like_HATPase"/>
</dbReference>
<evidence type="ECO:0000256" key="1">
    <source>
        <dbReference type="ARBA" id="ARBA00000085"/>
    </source>
</evidence>
<dbReference type="Proteomes" id="UP000634667">
    <property type="component" value="Unassembled WGS sequence"/>
</dbReference>
<protein>
    <recommendedName>
        <fullName evidence="3">histidine kinase</fullName>
        <ecNumber evidence="3">2.7.13.3</ecNumber>
    </recommendedName>
</protein>
<dbReference type="PANTHER" id="PTHR45436">
    <property type="entry name" value="SENSOR HISTIDINE KINASE YKOH"/>
    <property type="match status" value="1"/>
</dbReference>
<keyword evidence="15" id="KW-1185">Reference proteome</keyword>
<dbReference type="GO" id="GO:0016301">
    <property type="term" value="F:kinase activity"/>
    <property type="evidence" value="ECO:0007669"/>
    <property type="project" value="UniProtKB-KW"/>
</dbReference>
<dbReference type="InterPro" id="IPR036890">
    <property type="entry name" value="HATPase_C_sf"/>
</dbReference>
<dbReference type="EC" id="2.7.13.3" evidence="3"/>
<keyword evidence="11 12" id="KW-0472">Membrane</keyword>
<reference evidence="15" key="1">
    <citation type="journal article" date="2019" name="Int. J. Syst. Evol. Microbiol.">
        <title>The Global Catalogue of Microorganisms (GCM) 10K type strain sequencing project: providing services to taxonomists for standard genome sequencing and annotation.</title>
        <authorList>
            <consortium name="The Broad Institute Genomics Platform"/>
            <consortium name="The Broad Institute Genome Sequencing Center for Infectious Disease"/>
            <person name="Wu L."/>
            <person name="Ma J."/>
        </authorList>
    </citation>
    <scope>NUCLEOTIDE SEQUENCE [LARGE SCALE GENOMIC DNA]</scope>
    <source>
        <strain evidence="15">KCTC 23723</strain>
    </source>
</reference>
<dbReference type="PRINTS" id="PR00344">
    <property type="entry name" value="BCTRLSENSOR"/>
</dbReference>
<dbReference type="PANTHER" id="PTHR45436:SF4">
    <property type="entry name" value="SENSOR PROTEIN PHOQ"/>
    <property type="match status" value="1"/>
</dbReference>
<dbReference type="Gene3D" id="3.30.565.10">
    <property type="entry name" value="Histidine kinase-like ATPase, C-terminal domain"/>
    <property type="match status" value="1"/>
</dbReference>
<feature type="transmembrane region" description="Helical" evidence="12">
    <location>
        <begin position="167"/>
        <end position="188"/>
    </location>
</feature>
<evidence type="ECO:0000256" key="12">
    <source>
        <dbReference type="SAM" id="Phobius"/>
    </source>
</evidence>
<dbReference type="Pfam" id="PF02518">
    <property type="entry name" value="HATPase_c"/>
    <property type="match status" value="1"/>
</dbReference>
<dbReference type="InterPro" id="IPR005467">
    <property type="entry name" value="His_kinase_dom"/>
</dbReference>
<keyword evidence="9" id="KW-0067">ATP-binding</keyword>
<feature type="domain" description="Histidine kinase" evidence="13">
    <location>
        <begin position="246"/>
        <end position="439"/>
    </location>
</feature>
<dbReference type="CDD" id="cd16954">
    <property type="entry name" value="HATPase_PhoQ-like"/>
    <property type="match status" value="1"/>
</dbReference>
<dbReference type="PROSITE" id="PS50109">
    <property type="entry name" value="HIS_KIN"/>
    <property type="match status" value="1"/>
</dbReference>
<evidence type="ECO:0000313" key="15">
    <source>
        <dbReference type="Proteomes" id="UP000634667"/>
    </source>
</evidence>
<dbReference type="SMART" id="SM00387">
    <property type="entry name" value="HATPase_c"/>
    <property type="match status" value="1"/>
</dbReference>
<organism evidence="14 15">
    <name type="scientific">Alishewanella tabrizica</name>
    <dbReference type="NCBI Taxonomy" id="671278"/>
    <lineage>
        <taxon>Bacteria</taxon>
        <taxon>Pseudomonadati</taxon>
        <taxon>Pseudomonadota</taxon>
        <taxon>Gammaproteobacteria</taxon>
        <taxon>Alteromonadales</taxon>
        <taxon>Alteromonadaceae</taxon>
        <taxon>Alishewanella</taxon>
    </lineage>
</organism>
<keyword evidence="7" id="KW-0547">Nucleotide-binding</keyword>
<evidence type="ECO:0000256" key="7">
    <source>
        <dbReference type="ARBA" id="ARBA00022741"/>
    </source>
</evidence>
<comment type="caution">
    <text evidence="14">The sequence shown here is derived from an EMBL/GenBank/DDBJ whole genome shotgun (WGS) entry which is preliminary data.</text>
</comment>
<evidence type="ECO:0000256" key="5">
    <source>
        <dbReference type="ARBA" id="ARBA00022679"/>
    </source>
</evidence>
<dbReference type="InterPro" id="IPR004358">
    <property type="entry name" value="Sig_transdc_His_kin-like_C"/>
</dbReference>
<evidence type="ECO:0000313" key="14">
    <source>
        <dbReference type="EMBL" id="GGW62475.1"/>
    </source>
</evidence>
<evidence type="ECO:0000256" key="2">
    <source>
        <dbReference type="ARBA" id="ARBA00004370"/>
    </source>
</evidence>
<sequence>MKSIPLKLRQGLVSAVLLIVLLPSSFLAIEQAFYTQLLKNAEQKMEVHMYSILSELTLNNNKFELNNNTLAPDFYRPDSGLSAFVSNEEQLVWQSDSSLNQNFFIPQNELVPGQHIFYALEQAEQEYQILSIAFLFDSGESALPLSIHIVQSHAMLMAPHKSFRATLLKWFVGIAAGLLLLSILAYYWTTKPLTRLDYEIQQLERGKQDNINGNYPSELRVIKEDLNLLLASQNRQKQRYRNHLSDLAHALKTPVAVLRTSPLAQQPELKEQIDRITAMIEHQLKKASSSGQDIWKKQTPILPLTEKLLNALRKIYRDKGCNITLHCPPNAFFRGDETDMMEMLGNLLDNACKACNQKVRVTIGQHPFTLTVEDDGPGIAPEKQQDMFERGTRLDTYADGHGVGLSIVAELVRSYSGTIRVTDSDLGGASFILTFADNV</sequence>
<keyword evidence="4" id="KW-0597">Phosphoprotein</keyword>
<comment type="catalytic activity">
    <reaction evidence="1">
        <text>ATP + protein L-histidine = ADP + protein N-phospho-L-histidine.</text>
        <dbReference type="EC" id="2.7.13.3"/>
    </reaction>
</comment>
<evidence type="ECO:0000256" key="3">
    <source>
        <dbReference type="ARBA" id="ARBA00012438"/>
    </source>
</evidence>
<dbReference type="SUPFAM" id="SSF55874">
    <property type="entry name" value="ATPase domain of HSP90 chaperone/DNA topoisomerase II/histidine kinase"/>
    <property type="match status" value="1"/>
</dbReference>
<proteinExistence type="predicted"/>
<evidence type="ECO:0000256" key="9">
    <source>
        <dbReference type="ARBA" id="ARBA00022840"/>
    </source>
</evidence>
<dbReference type="InterPro" id="IPR003594">
    <property type="entry name" value="HATPase_dom"/>
</dbReference>
<dbReference type="EMBL" id="BMYR01000007">
    <property type="protein sequence ID" value="GGW62475.1"/>
    <property type="molecule type" value="Genomic_DNA"/>
</dbReference>
<evidence type="ECO:0000256" key="8">
    <source>
        <dbReference type="ARBA" id="ARBA00022777"/>
    </source>
</evidence>
<gene>
    <name evidence="14" type="ORF">GCM10008111_18050</name>
</gene>
<keyword evidence="6 12" id="KW-0812">Transmembrane</keyword>
<dbReference type="InterPro" id="IPR050428">
    <property type="entry name" value="TCS_sensor_his_kinase"/>
</dbReference>
<evidence type="ECO:0000256" key="11">
    <source>
        <dbReference type="ARBA" id="ARBA00023136"/>
    </source>
</evidence>
<evidence type="ECO:0000256" key="4">
    <source>
        <dbReference type="ARBA" id="ARBA00022553"/>
    </source>
</evidence>
<comment type="subcellular location">
    <subcellularLocation>
        <location evidence="2">Membrane</location>
    </subcellularLocation>
</comment>
<name>A0ABQ2WQE5_9ALTE</name>
<dbReference type="RefSeq" id="WP_189482708.1">
    <property type="nucleotide sequence ID" value="NZ_BMYR01000007.1"/>
</dbReference>